<evidence type="ECO:0008006" key="3">
    <source>
        <dbReference type="Google" id="ProtNLM"/>
    </source>
</evidence>
<protein>
    <recommendedName>
        <fullName evidence="3">DUF2384 domain-containing protein</fullName>
    </recommendedName>
</protein>
<accession>A0ABY2IRQ1</accession>
<gene>
    <name evidence="1" type="ORF">E3O46_02070</name>
</gene>
<evidence type="ECO:0000313" key="1">
    <source>
        <dbReference type="EMBL" id="TFC23375.1"/>
    </source>
</evidence>
<name>A0ABY2IRQ1_9MICO</name>
<organism evidence="1 2">
    <name type="scientific">Cryobacterium glucosi</name>
    <dbReference type="NCBI Taxonomy" id="1259175"/>
    <lineage>
        <taxon>Bacteria</taxon>
        <taxon>Bacillati</taxon>
        <taxon>Actinomycetota</taxon>
        <taxon>Actinomycetes</taxon>
        <taxon>Micrococcales</taxon>
        <taxon>Microbacteriaceae</taxon>
        <taxon>Cryobacterium</taxon>
    </lineage>
</organism>
<sequence>MNQTPIKSIPSCDGGVAMQVDSFWREFESTGGLLKASDVVEVLHLPGGDEADVSRLRAEGRVLAFERGGKWVYPRFQFDAESGLIEPVIADLVELARDLSWAHEELMIWLCSPSGYFGGDRPVDHLHEPEGLLEKARNERTVQW</sequence>
<comment type="caution">
    <text evidence="1">The sequence shown here is derived from an EMBL/GenBank/DDBJ whole genome shotgun (WGS) entry which is preliminary data.</text>
</comment>
<reference evidence="1 2" key="1">
    <citation type="submission" date="2019-03" db="EMBL/GenBank/DDBJ databases">
        <title>Genomics of glacier-inhabiting Cryobacterium strains.</title>
        <authorList>
            <person name="Liu Q."/>
            <person name="Xin Y.-H."/>
        </authorList>
    </citation>
    <scope>NUCLEOTIDE SEQUENCE [LARGE SCALE GENOMIC DNA]</scope>
    <source>
        <strain evidence="1 2">MDB1-5</strain>
    </source>
</reference>
<proteinExistence type="predicted"/>
<dbReference type="EMBL" id="SOFS01000007">
    <property type="protein sequence ID" value="TFC23375.1"/>
    <property type="molecule type" value="Genomic_DNA"/>
</dbReference>
<keyword evidence="2" id="KW-1185">Reference proteome</keyword>
<dbReference type="Proteomes" id="UP000297604">
    <property type="component" value="Unassembled WGS sequence"/>
</dbReference>
<dbReference type="RefSeq" id="WP_134561002.1">
    <property type="nucleotide sequence ID" value="NZ_SOFS01000007.1"/>
</dbReference>
<evidence type="ECO:0000313" key="2">
    <source>
        <dbReference type="Proteomes" id="UP000297604"/>
    </source>
</evidence>